<feature type="region of interest" description="Disordered" evidence="1">
    <location>
        <begin position="132"/>
        <end position="183"/>
    </location>
</feature>
<evidence type="ECO:0000313" key="3">
    <source>
        <dbReference type="Proteomes" id="UP001501072"/>
    </source>
</evidence>
<dbReference type="RefSeq" id="WP_067391078.1">
    <property type="nucleotide sequence ID" value="NZ_BAAAHU010000013.1"/>
</dbReference>
<reference evidence="3" key="1">
    <citation type="journal article" date="2019" name="Int. J. Syst. Evol. Microbiol.">
        <title>The Global Catalogue of Microorganisms (GCM) 10K type strain sequencing project: providing services to taxonomists for standard genome sequencing and annotation.</title>
        <authorList>
            <consortium name="The Broad Institute Genomics Platform"/>
            <consortium name="The Broad Institute Genome Sequencing Center for Infectious Disease"/>
            <person name="Wu L."/>
            <person name="Ma J."/>
        </authorList>
    </citation>
    <scope>NUCLEOTIDE SEQUENCE [LARGE SCALE GENOMIC DNA]</scope>
    <source>
        <strain evidence="3">JCM 11269</strain>
    </source>
</reference>
<keyword evidence="3" id="KW-1185">Reference proteome</keyword>
<evidence type="ECO:0000256" key="1">
    <source>
        <dbReference type="SAM" id="MobiDB-lite"/>
    </source>
</evidence>
<accession>A0ABP4DE54</accession>
<proteinExistence type="predicted"/>
<gene>
    <name evidence="2" type="ORF">GCM10009564_17590</name>
</gene>
<sequence>MLLPLVLAAALTACSSDSGRQEPGAEGGRSPSQTGVGDGFPRQDVIITATCAPGSGGNRAIRVDGRHPRSFKHVAHTEFPLPGTAVVESDRARPGTAVRNLCEPDKRPADAGDVTAIRSLFDQDFTKMAVVTQDPRTGATHVGHVDRSGKSTDPTGNEDFGETPARTTRPSHGTGARSGSPTT</sequence>
<dbReference type="EMBL" id="BAAAHU010000013">
    <property type="protein sequence ID" value="GAA1007505.1"/>
    <property type="molecule type" value="Genomic_DNA"/>
</dbReference>
<evidence type="ECO:0008006" key="4">
    <source>
        <dbReference type="Google" id="ProtNLM"/>
    </source>
</evidence>
<name>A0ABP4DE54_9ACTN</name>
<organism evidence="2 3">
    <name type="scientific">Streptomyces thermogriseus</name>
    <dbReference type="NCBI Taxonomy" id="75292"/>
    <lineage>
        <taxon>Bacteria</taxon>
        <taxon>Bacillati</taxon>
        <taxon>Actinomycetota</taxon>
        <taxon>Actinomycetes</taxon>
        <taxon>Kitasatosporales</taxon>
        <taxon>Streptomycetaceae</taxon>
        <taxon>Streptomyces</taxon>
    </lineage>
</organism>
<feature type="compositionally biased region" description="Polar residues" evidence="1">
    <location>
        <begin position="165"/>
        <end position="183"/>
    </location>
</feature>
<feature type="region of interest" description="Disordered" evidence="1">
    <location>
        <begin position="15"/>
        <end position="40"/>
    </location>
</feature>
<dbReference type="Proteomes" id="UP001501072">
    <property type="component" value="Unassembled WGS sequence"/>
</dbReference>
<protein>
    <recommendedName>
        <fullName evidence="4">Lipoprotein</fullName>
    </recommendedName>
</protein>
<comment type="caution">
    <text evidence="2">The sequence shown here is derived from an EMBL/GenBank/DDBJ whole genome shotgun (WGS) entry which is preliminary data.</text>
</comment>
<evidence type="ECO:0000313" key="2">
    <source>
        <dbReference type="EMBL" id="GAA1007505.1"/>
    </source>
</evidence>